<reference evidence="2" key="1">
    <citation type="journal article" date="2015" name="Nature">
        <title>Complex archaea that bridge the gap between prokaryotes and eukaryotes.</title>
        <authorList>
            <person name="Spang A."/>
            <person name="Saw J.H."/>
            <person name="Jorgensen S.L."/>
            <person name="Zaremba-Niedzwiedzka K."/>
            <person name="Martijn J."/>
            <person name="Lind A.E."/>
            <person name="van Eijk R."/>
            <person name="Schleper C."/>
            <person name="Guy L."/>
            <person name="Ettema T.J."/>
        </authorList>
    </citation>
    <scope>NUCLEOTIDE SEQUENCE</scope>
</reference>
<proteinExistence type="predicted"/>
<sequence>MIELDKYGLPNKFQELRPQQIAILDKFTSIEGSLLVEAPPGTGKTIVAALLPKLLGVKVAYITPNKSLQYQICEEIPYARMIMGRANYDCLYYPGNSALACTNSKATPCPMVTSCPYIIAREEATNSDLAVLNSTYYLYASNYTGQFQRDLLIVDEADQFERVIVDFVKVELSGSNIRRLLDGGYNVPEADYSVEEWVEWAQETIDATVELAAQAKQLKRLEEAEQWGRLTAKLKYMVVNVDDTWFTEVNDTTGSIAFRPVVVRKYASNLVWDNHKRALAMSATILDPEIVAGDLDLDAEYMVVSTDFPIENRPIYNMSKYLGSLNVNNISEKLPTIKVLVERIAEAYPESKVLVHCHSYSLTKMLFEAIGGGDRFIMNSSAKDRQEVFERFLISEEPLVLLSPSCAALCSVLSSFLLPTIVVPPQLLS</sequence>
<comment type="caution">
    <text evidence="2">The sequence shown here is derived from an EMBL/GenBank/DDBJ whole genome shotgun (WGS) entry which is preliminary data.</text>
</comment>
<dbReference type="AlphaFoldDB" id="A0A0F9GAW9"/>
<dbReference type="Pfam" id="PF00270">
    <property type="entry name" value="DEAD"/>
    <property type="match status" value="1"/>
</dbReference>
<dbReference type="SMART" id="SM00487">
    <property type="entry name" value="DEXDc"/>
    <property type="match status" value="1"/>
</dbReference>
<dbReference type="GO" id="GO:0003676">
    <property type="term" value="F:nucleic acid binding"/>
    <property type="evidence" value="ECO:0007669"/>
    <property type="project" value="InterPro"/>
</dbReference>
<dbReference type="GO" id="GO:0005524">
    <property type="term" value="F:ATP binding"/>
    <property type="evidence" value="ECO:0007669"/>
    <property type="project" value="InterPro"/>
</dbReference>
<dbReference type="Gene3D" id="3.40.50.300">
    <property type="entry name" value="P-loop containing nucleotide triphosphate hydrolases"/>
    <property type="match status" value="1"/>
</dbReference>
<dbReference type="SUPFAM" id="SSF52540">
    <property type="entry name" value="P-loop containing nucleoside triphosphate hydrolases"/>
    <property type="match status" value="1"/>
</dbReference>
<accession>A0A0F9GAW9</accession>
<name>A0A0F9GAW9_9ZZZZ</name>
<dbReference type="EMBL" id="LAZR01020786">
    <property type="protein sequence ID" value="KKL87626.1"/>
    <property type="molecule type" value="Genomic_DNA"/>
</dbReference>
<feature type="domain" description="Helicase ATP-binding" evidence="1">
    <location>
        <begin position="12"/>
        <end position="201"/>
    </location>
</feature>
<dbReference type="InterPro" id="IPR011545">
    <property type="entry name" value="DEAD/DEAH_box_helicase_dom"/>
</dbReference>
<organism evidence="2">
    <name type="scientific">marine sediment metagenome</name>
    <dbReference type="NCBI Taxonomy" id="412755"/>
    <lineage>
        <taxon>unclassified sequences</taxon>
        <taxon>metagenomes</taxon>
        <taxon>ecological metagenomes</taxon>
    </lineage>
</organism>
<gene>
    <name evidence="2" type="ORF">LCGC14_1932840</name>
</gene>
<dbReference type="InterPro" id="IPR027417">
    <property type="entry name" value="P-loop_NTPase"/>
</dbReference>
<evidence type="ECO:0000259" key="1">
    <source>
        <dbReference type="SMART" id="SM00487"/>
    </source>
</evidence>
<dbReference type="InterPro" id="IPR014001">
    <property type="entry name" value="Helicase_ATP-bd"/>
</dbReference>
<protein>
    <recommendedName>
        <fullName evidence="1">Helicase ATP-binding domain-containing protein</fullName>
    </recommendedName>
</protein>
<evidence type="ECO:0000313" key="2">
    <source>
        <dbReference type="EMBL" id="KKL87626.1"/>
    </source>
</evidence>